<gene>
    <name evidence="2" type="ORF">LG632_11990</name>
</gene>
<keyword evidence="1" id="KW-0812">Transmembrane</keyword>
<comment type="caution">
    <text evidence="2">The sequence shown here is derived from an EMBL/GenBank/DDBJ whole genome shotgun (WGS) entry which is preliminary data.</text>
</comment>
<sequence length="87" mass="8907">MGATLLVLAIVIAALVIRTAVAELRDPGAGRRQWRFLRDPRALAAGAGVTLVLALAGWRSGGAPALPWAVLAGVLVAFTLGGRVPPD</sequence>
<keyword evidence="1" id="KW-0472">Membrane</keyword>
<keyword evidence="1" id="KW-1133">Transmembrane helix</keyword>
<evidence type="ECO:0000313" key="2">
    <source>
        <dbReference type="EMBL" id="MCB5180096.1"/>
    </source>
</evidence>
<accession>A0ABS8B661</accession>
<dbReference type="RefSeq" id="WP_226726983.1">
    <property type="nucleotide sequence ID" value="NZ_JAJAUY010000035.1"/>
</dbReference>
<dbReference type="Proteomes" id="UP001199054">
    <property type="component" value="Unassembled WGS sequence"/>
</dbReference>
<name>A0ABS8B661_9ACTN</name>
<dbReference type="EMBL" id="JAJAUY010000035">
    <property type="protein sequence ID" value="MCB5180096.1"/>
    <property type="molecule type" value="Genomic_DNA"/>
</dbReference>
<feature type="transmembrane region" description="Helical" evidence="1">
    <location>
        <begin position="41"/>
        <end position="58"/>
    </location>
</feature>
<protein>
    <submittedName>
        <fullName evidence="2">Uncharacterized protein</fullName>
    </submittedName>
</protein>
<keyword evidence="3" id="KW-1185">Reference proteome</keyword>
<organism evidence="2 3">
    <name type="scientific">Streptomyces antimicrobicus</name>
    <dbReference type="NCBI Taxonomy" id="2883108"/>
    <lineage>
        <taxon>Bacteria</taxon>
        <taxon>Bacillati</taxon>
        <taxon>Actinomycetota</taxon>
        <taxon>Actinomycetes</taxon>
        <taxon>Kitasatosporales</taxon>
        <taxon>Streptomycetaceae</taxon>
        <taxon>Streptomyces</taxon>
    </lineage>
</organism>
<proteinExistence type="predicted"/>
<evidence type="ECO:0000313" key="3">
    <source>
        <dbReference type="Proteomes" id="UP001199054"/>
    </source>
</evidence>
<evidence type="ECO:0000256" key="1">
    <source>
        <dbReference type="SAM" id="Phobius"/>
    </source>
</evidence>
<feature type="transmembrane region" description="Helical" evidence="1">
    <location>
        <begin position="65"/>
        <end position="84"/>
    </location>
</feature>
<reference evidence="2 3" key="1">
    <citation type="submission" date="2021-10" db="EMBL/GenBank/DDBJ databases">
        <title>Streptomyces sp. strain SMC 277, a novel streptomycete isolated from soil.</title>
        <authorList>
            <person name="Chanama M."/>
        </authorList>
    </citation>
    <scope>NUCLEOTIDE SEQUENCE [LARGE SCALE GENOMIC DNA]</scope>
    <source>
        <strain evidence="2 3">SMC 277</strain>
    </source>
</reference>